<dbReference type="AlphaFoldDB" id="A0A927K507"/>
<dbReference type="InterPro" id="IPR000863">
    <property type="entry name" value="Sulfotransferase_dom"/>
</dbReference>
<dbReference type="PANTHER" id="PTHR10605">
    <property type="entry name" value="HEPARAN SULFATE SULFOTRANSFERASE"/>
    <property type="match status" value="1"/>
</dbReference>
<keyword evidence="1" id="KW-0808">Transferase</keyword>
<feature type="region of interest" description="Disordered" evidence="3">
    <location>
        <begin position="1"/>
        <end position="28"/>
    </location>
</feature>
<dbReference type="Proteomes" id="UP000616839">
    <property type="component" value="Unassembled WGS sequence"/>
</dbReference>
<name>A0A927K507_9ACTN</name>
<dbReference type="EMBL" id="JACYXZ010000004">
    <property type="protein sequence ID" value="MBD8870867.1"/>
    <property type="molecule type" value="Genomic_DNA"/>
</dbReference>
<evidence type="ECO:0000259" key="4">
    <source>
        <dbReference type="Pfam" id="PF00685"/>
    </source>
</evidence>
<feature type="domain" description="Sulfotransferase" evidence="4">
    <location>
        <begin position="131"/>
        <end position="244"/>
    </location>
</feature>
<evidence type="ECO:0000256" key="1">
    <source>
        <dbReference type="ARBA" id="ARBA00022679"/>
    </source>
</evidence>
<comment type="caution">
    <text evidence="5">The sequence shown here is derived from an EMBL/GenBank/DDBJ whole genome shotgun (WGS) entry which is preliminary data.</text>
</comment>
<feature type="compositionally biased region" description="Basic and acidic residues" evidence="3">
    <location>
        <begin position="15"/>
        <end position="27"/>
    </location>
</feature>
<organism evidence="5 6">
    <name type="scientific">Nocardioides donggukensis</name>
    <dbReference type="NCBI Taxonomy" id="2774019"/>
    <lineage>
        <taxon>Bacteria</taxon>
        <taxon>Bacillati</taxon>
        <taxon>Actinomycetota</taxon>
        <taxon>Actinomycetes</taxon>
        <taxon>Propionibacteriales</taxon>
        <taxon>Nocardioidaceae</taxon>
        <taxon>Nocardioides</taxon>
    </lineage>
</organism>
<protein>
    <submittedName>
        <fullName evidence="5">Sulfotransferase</fullName>
    </submittedName>
</protein>
<proteinExistence type="predicted"/>
<dbReference type="RefSeq" id="WP_192144202.1">
    <property type="nucleotide sequence ID" value="NZ_JACYXZ010000004.1"/>
</dbReference>
<dbReference type="InterPro" id="IPR037359">
    <property type="entry name" value="NST/OST"/>
</dbReference>
<dbReference type="Gene3D" id="3.40.50.300">
    <property type="entry name" value="P-loop containing nucleotide triphosphate hydrolases"/>
    <property type="match status" value="1"/>
</dbReference>
<dbReference type="GO" id="GO:0008146">
    <property type="term" value="F:sulfotransferase activity"/>
    <property type="evidence" value="ECO:0007669"/>
    <property type="project" value="InterPro"/>
</dbReference>
<gene>
    <name evidence="5" type="ORF">IE331_14655</name>
</gene>
<dbReference type="Pfam" id="PF00685">
    <property type="entry name" value="Sulfotransfer_1"/>
    <property type="match status" value="1"/>
</dbReference>
<evidence type="ECO:0000256" key="2">
    <source>
        <dbReference type="ARBA" id="ARBA00023180"/>
    </source>
</evidence>
<feature type="region of interest" description="Disordered" evidence="3">
    <location>
        <begin position="245"/>
        <end position="264"/>
    </location>
</feature>
<sequence>MAPSNDANDDTVGPDGHETPDASGDRIARRRRKRMELLDEVERHVPISFSLVGVQKAATSTLYRMLAKHPRVVGGPEKEMRFFMMEDRDWEHPDYSEYVRPARSERADMAGDATPEYFFWPGAMERMRRYNPDLRLMVSVRDPIERAMSQWSMQRDRDPDFPDVPDAIAAYASDRLPDRVPEGMPPFELRRQSLFTRGLYAQQLRRGYEHFDPSQWLVIDFRDLAARPHETLDRVTDHLGIPRFRKPPENQQRNITRNDHTGAAPSVDDVRRLVDLFADELRDFEELSGLDVSGWSTSRVLAGDQSVEDLTEQIARKLGLA</sequence>
<evidence type="ECO:0000313" key="6">
    <source>
        <dbReference type="Proteomes" id="UP000616839"/>
    </source>
</evidence>
<accession>A0A927K507</accession>
<dbReference type="InterPro" id="IPR027417">
    <property type="entry name" value="P-loop_NTPase"/>
</dbReference>
<keyword evidence="2" id="KW-0325">Glycoprotein</keyword>
<evidence type="ECO:0000256" key="3">
    <source>
        <dbReference type="SAM" id="MobiDB-lite"/>
    </source>
</evidence>
<evidence type="ECO:0000313" key="5">
    <source>
        <dbReference type="EMBL" id="MBD8870867.1"/>
    </source>
</evidence>
<reference evidence="5" key="1">
    <citation type="submission" date="2020-09" db="EMBL/GenBank/DDBJ databases">
        <title>Nocardioides sp. strain MJB4 16S ribosomal RNA gene Genome sequencing and assembly.</title>
        <authorList>
            <person name="Kim I."/>
        </authorList>
    </citation>
    <scope>NUCLEOTIDE SEQUENCE</scope>
    <source>
        <strain evidence="5">MJB4</strain>
    </source>
</reference>
<dbReference type="SUPFAM" id="SSF52540">
    <property type="entry name" value="P-loop containing nucleoside triphosphate hydrolases"/>
    <property type="match status" value="1"/>
</dbReference>
<dbReference type="PANTHER" id="PTHR10605:SF56">
    <property type="entry name" value="BIFUNCTIONAL HEPARAN SULFATE N-DEACETYLASE_N-SULFOTRANSFERASE"/>
    <property type="match status" value="1"/>
</dbReference>
<keyword evidence="6" id="KW-1185">Reference proteome</keyword>